<evidence type="ECO:0000313" key="2">
    <source>
        <dbReference type="Proteomes" id="UP000007305"/>
    </source>
</evidence>
<reference evidence="2" key="1">
    <citation type="journal article" date="2009" name="Science">
        <title>The B73 maize genome: complexity, diversity, and dynamics.</title>
        <authorList>
            <person name="Schnable P.S."/>
            <person name="Ware D."/>
            <person name="Fulton R.S."/>
            <person name="Stein J.C."/>
            <person name="Wei F."/>
            <person name="Pasternak S."/>
            <person name="Liang C."/>
            <person name="Zhang J."/>
            <person name="Fulton L."/>
            <person name="Graves T.A."/>
            <person name="Minx P."/>
            <person name="Reily A.D."/>
            <person name="Courtney L."/>
            <person name="Kruchowski S.S."/>
            <person name="Tomlinson C."/>
            <person name="Strong C."/>
            <person name="Delehaunty K."/>
            <person name="Fronick C."/>
            <person name="Courtney B."/>
            <person name="Rock S.M."/>
            <person name="Belter E."/>
            <person name="Du F."/>
            <person name="Kim K."/>
            <person name="Abbott R.M."/>
            <person name="Cotton M."/>
            <person name="Levy A."/>
            <person name="Marchetto P."/>
            <person name="Ochoa K."/>
            <person name="Jackson S.M."/>
            <person name="Gillam B."/>
            <person name="Chen W."/>
            <person name="Yan L."/>
            <person name="Higginbotham J."/>
            <person name="Cardenas M."/>
            <person name="Waligorski J."/>
            <person name="Applebaum E."/>
            <person name="Phelps L."/>
            <person name="Falcone J."/>
            <person name="Kanchi K."/>
            <person name="Thane T."/>
            <person name="Scimone A."/>
            <person name="Thane N."/>
            <person name="Henke J."/>
            <person name="Wang T."/>
            <person name="Ruppert J."/>
            <person name="Shah N."/>
            <person name="Rotter K."/>
            <person name="Hodges J."/>
            <person name="Ingenthron E."/>
            <person name="Cordes M."/>
            <person name="Kohlberg S."/>
            <person name="Sgro J."/>
            <person name="Delgado B."/>
            <person name="Mead K."/>
            <person name="Chinwalla A."/>
            <person name="Leonard S."/>
            <person name="Crouse K."/>
            <person name="Collura K."/>
            <person name="Kudrna D."/>
            <person name="Currie J."/>
            <person name="He R."/>
            <person name="Angelova A."/>
            <person name="Rajasekar S."/>
            <person name="Mueller T."/>
            <person name="Lomeli R."/>
            <person name="Scara G."/>
            <person name="Ko A."/>
            <person name="Delaney K."/>
            <person name="Wissotski M."/>
            <person name="Lopez G."/>
            <person name="Campos D."/>
            <person name="Braidotti M."/>
            <person name="Ashley E."/>
            <person name="Golser W."/>
            <person name="Kim H."/>
            <person name="Lee S."/>
            <person name="Lin J."/>
            <person name="Dujmic Z."/>
            <person name="Kim W."/>
            <person name="Talag J."/>
            <person name="Zuccolo A."/>
            <person name="Fan C."/>
            <person name="Sebastian A."/>
            <person name="Kramer M."/>
            <person name="Spiegel L."/>
            <person name="Nascimento L."/>
            <person name="Zutavern T."/>
            <person name="Miller B."/>
            <person name="Ambroise C."/>
            <person name="Muller S."/>
            <person name="Spooner W."/>
            <person name="Narechania A."/>
            <person name="Ren L."/>
            <person name="Wei S."/>
            <person name="Kumari S."/>
            <person name="Faga B."/>
            <person name="Levy M.J."/>
            <person name="McMahan L."/>
            <person name="Van Buren P."/>
            <person name="Vaughn M.W."/>
            <person name="Ying K."/>
            <person name="Yeh C.-T."/>
            <person name="Emrich S.J."/>
            <person name="Jia Y."/>
            <person name="Kalyanaraman A."/>
            <person name="Hsia A.-P."/>
            <person name="Barbazuk W.B."/>
            <person name="Baucom R.S."/>
            <person name="Brutnell T.P."/>
            <person name="Carpita N.C."/>
            <person name="Chaparro C."/>
            <person name="Chia J.-M."/>
            <person name="Deragon J.-M."/>
            <person name="Estill J.C."/>
            <person name="Fu Y."/>
            <person name="Jeddeloh J.A."/>
            <person name="Han Y."/>
            <person name="Lee H."/>
            <person name="Li P."/>
            <person name="Lisch D.R."/>
            <person name="Liu S."/>
            <person name="Liu Z."/>
            <person name="Nagel D.H."/>
            <person name="McCann M.C."/>
            <person name="SanMiguel P."/>
            <person name="Myers A.M."/>
            <person name="Nettleton D."/>
            <person name="Nguyen J."/>
            <person name="Penning B.W."/>
            <person name="Ponnala L."/>
            <person name="Schneider K.L."/>
            <person name="Schwartz D.C."/>
            <person name="Sharma A."/>
            <person name="Soderlund C."/>
            <person name="Springer N.M."/>
            <person name="Sun Q."/>
            <person name="Wang H."/>
            <person name="Waterman M."/>
            <person name="Westerman R."/>
            <person name="Wolfgruber T.K."/>
            <person name="Yang L."/>
            <person name="Yu Y."/>
            <person name="Zhang L."/>
            <person name="Zhou S."/>
            <person name="Zhu Q."/>
            <person name="Bennetzen J.L."/>
            <person name="Dawe R.K."/>
            <person name="Jiang J."/>
            <person name="Jiang N."/>
            <person name="Presting G.G."/>
            <person name="Wessler S.R."/>
            <person name="Aluru S."/>
            <person name="Martienssen R.A."/>
            <person name="Clifton S.W."/>
            <person name="McCombie W.R."/>
            <person name="Wing R.A."/>
            <person name="Wilson R.K."/>
        </authorList>
    </citation>
    <scope>NUCLEOTIDE SEQUENCE [LARGE SCALE GENOMIC DNA]</scope>
    <source>
        <strain evidence="2">cv. B73</strain>
    </source>
</reference>
<keyword evidence="2" id="KW-1185">Reference proteome</keyword>
<organism evidence="1 2">
    <name type="scientific">Zea mays</name>
    <name type="common">Maize</name>
    <dbReference type="NCBI Taxonomy" id="4577"/>
    <lineage>
        <taxon>Eukaryota</taxon>
        <taxon>Viridiplantae</taxon>
        <taxon>Streptophyta</taxon>
        <taxon>Embryophyta</taxon>
        <taxon>Tracheophyta</taxon>
        <taxon>Spermatophyta</taxon>
        <taxon>Magnoliopsida</taxon>
        <taxon>Liliopsida</taxon>
        <taxon>Poales</taxon>
        <taxon>Poaceae</taxon>
        <taxon>PACMAD clade</taxon>
        <taxon>Panicoideae</taxon>
        <taxon>Andropogonodae</taxon>
        <taxon>Andropogoneae</taxon>
        <taxon>Tripsacinae</taxon>
        <taxon>Zea</taxon>
    </lineage>
</organism>
<dbReference type="AlphaFoldDB" id="A0A804PPY2"/>
<protein>
    <submittedName>
        <fullName evidence="1">Uncharacterized protein</fullName>
    </submittedName>
</protein>
<name>A0A804PPY2_MAIZE</name>
<evidence type="ECO:0000313" key="1">
    <source>
        <dbReference type="EnsemblPlants" id="Zm00001eb259090_P001"/>
    </source>
</evidence>
<dbReference type="InParanoid" id="A0A804PPY2"/>
<reference evidence="1" key="3">
    <citation type="submission" date="2021-05" db="UniProtKB">
        <authorList>
            <consortium name="EnsemblPlants"/>
        </authorList>
    </citation>
    <scope>IDENTIFICATION</scope>
    <source>
        <strain evidence="1">cv. B73</strain>
    </source>
</reference>
<dbReference type="Gramene" id="Zm00001eb259090_T001">
    <property type="protein sequence ID" value="Zm00001eb259090_P001"/>
    <property type="gene ID" value="Zm00001eb259090"/>
</dbReference>
<sequence>MPYLNIVKADIRIDSPCVCTPSCASTYNITRWRLRTTTCLDDMEVNLHLDLLCSLAPSSTLAHNTTRWRSTVTTTDSSPPPSTFAHVIYRSHCIDISFAILEARE</sequence>
<accession>A0A804PPY2</accession>
<proteinExistence type="predicted"/>
<reference evidence="1" key="2">
    <citation type="submission" date="2019-07" db="EMBL/GenBank/DDBJ databases">
        <authorList>
            <person name="Seetharam A."/>
            <person name="Woodhouse M."/>
            <person name="Cannon E."/>
        </authorList>
    </citation>
    <scope>NUCLEOTIDE SEQUENCE [LARGE SCALE GENOMIC DNA]</scope>
    <source>
        <strain evidence="1">cv. B73</strain>
    </source>
</reference>
<dbReference type="Proteomes" id="UP000007305">
    <property type="component" value="Chromosome 5"/>
</dbReference>
<dbReference type="EnsemblPlants" id="Zm00001eb259090_T001">
    <property type="protein sequence ID" value="Zm00001eb259090_P001"/>
    <property type="gene ID" value="Zm00001eb259090"/>
</dbReference>